<evidence type="ECO:0000313" key="2">
    <source>
        <dbReference type="EMBL" id="KAJ7962267.1"/>
    </source>
</evidence>
<dbReference type="PANTHER" id="PTHR31896">
    <property type="entry name" value="FAMILY REGULATORY PROTEIN, PUTATIVE (AFU_ORTHOLOGUE AFUA_3G14730)-RELATED"/>
    <property type="match status" value="1"/>
</dbReference>
<organism evidence="2 3">
    <name type="scientific">Quillaja saponaria</name>
    <name type="common">Soap bark tree</name>
    <dbReference type="NCBI Taxonomy" id="32244"/>
    <lineage>
        <taxon>Eukaryota</taxon>
        <taxon>Viridiplantae</taxon>
        <taxon>Streptophyta</taxon>
        <taxon>Embryophyta</taxon>
        <taxon>Tracheophyta</taxon>
        <taxon>Spermatophyta</taxon>
        <taxon>Magnoliopsida</taxon>
        <taxon>eudicotyledons</taxon>
        <taxon>Gunneridae</taxon>
        <taxon>Pentapetalae</taxon>
        <taxon>rosids</taxon>
        <taxon>fabids</taxon>
        <taxon>Fabales</taxon>
        <taxon>Quillajaceae</taxon>
        <taxon>Quillaja</taxon>
    </lineage>
</organism>
<proteinExistence type="predicted"/>
<sequence length="267" mass="29436">MGFGAKPISQIPPNFERHSFFNGILELPVKFSFPDDTELNIQSSGDNGNSIQLKQRVFRFSKEKIAELKAKANSQMGTSKISSFQALLAHIWQCVTRNRPVDDEDVVKYNVIVGTRSRLQPPLPPQYFGSAALIRSVKATAGELKKPEALGWAAWEIHKLVASQTSLEVRKNLEDWVQCPELVKFGDCILQTHILTTGSSPRFDVYGNDFGWGRPVAVRSGGANKSDGKITVFEGAEEGSIQFEVCLSAKTLQALGEDVDFMATIST</sequence>
<accession>A0AAD7LQL5</accession>
<comment type="caution">
    <text evidence="2">The sequence shown here is derived from an EMBL/GenBank/DDBJ whole genome shotgun (WGS) entry which is preliminary data.</text>
</comment>
<dbReference type="Gene3D" id="3.30.559.10">
    <property type="entry name" value="Chloramphenicol acetyltransferase-like domain"/>
    <property type="match status" value="1"/>
</dbReference>
<keyword evidence="1" id="KW-0808">Transferase</keyword>
<dbReference type="InterPro" id="IPR051283">
    <property type="entry name" value="Sec_Metabolite_Acyltrans"/>
</dbReference>
<protein>
    <submittedName>
        <fullName evidence="2">HXXXD-type acyl-transferase family protein</fullName>
    </submittedName>
</protein>
<dbReference type="InterPro" id="IPR023213">
    <property type="entry name" value="CAT-like_dom_sf"/>
</dbReference>
<dbReference type="PANTHER" id="PTHR31896:SF39">
    <property type="entry name" value="PROTEIN ENHANCED PSEUDOMONAS SUSCEPTIBILITY 1-LIKE"/>
    <property type="match status" value="1"/>
</dbReference>
<dbReference type="EMBL" id="JARAOO010000007">
    <property type="protein sequence ID" value="KAJ7962267.1"/>
    <property type="molecule type" value="Genomic_DNA"/>
</dbReference>
<dbReference type="GO" id="GO:0016740">
    <property type="term" value="F:transferase activity"/>
    <property type="evidence" value="ECO:0007669"/>
    <property type="project" value="UniProtKB-KW"/>
</dbReference>
<keyword evidence="3" id="KW-1185">Reference proteome</keyword>
<reference evidence="2" key="1">
    <citation type="journal article" date="2023" name="Science">
        <title>Elucidation of the pathway for biosynthesis of saponin adjuvants from the soapbark tree.</title>
        <authorList>
            <person name="Reed J."/>
            <person name="Orme A."/>
            <person name="El-Demerdash A."/>
            <person name="Owen C."/>
            <person name="Martin L.B.B."/>
            <person name="Misra R.C."/>
            <person name="Kikuchi S."/>
            <person name="Rejzek M."/>
            <person name="Martin A.C."/>
            <person name="Harkess A."/>
            <person name="Leebens-Mack J."/>
            <person name="Louveau T."/>
            <person name="Stephenson M.J."/>
            <person name="Osbourn A."/>
        </authorList>
    </citation>
    <scope>NUCLEOTIDE SEQUENCE</scope>
    <source>
        <strain evidence="2">S10</strain>
    </source>
</reference>
<evidence type="ECO:0000313" key="3">
    <source>
        <dbReference type="Proteomes" id="UP001163823"/>
    </source>
</evidence>
<dbReference type="Proteomes" id="UP001163823">
    <property type="component" value="Chromosome 7"/>
</dbReference>
<dbReference type="AlphaFoldDB" id="A0AAD7LQL5"/>
<evidence type="ECO:0000256" key="1">
    <source>
        <dbReference type="ARBA" id="ARBA00022679"/>
    </source>
</evidence>
<dbReference type="Pfam" id="PF02458">
    <property type="entry name" value="Transferase"/>
    <property type="match status" value="1"/>
</dbReference>
<gene>
    <name evidence="2" type="ORF">O6P43_017523</name>
</gene>
<name>A0AAD7LQL5_QUISA</name>